<protein>
    <submittedName>
        <fullName evidence="1">Uncharacterized protein</fullName>
    </submittedName>
</protein>
<dbReference type="AlphaFoldDB" id="A0A3R8SB69"/>
<gene>
    <name evidence="1" type="ORF">EJA00_08510</name>
</gene>
<evidence type="ECO:0000313" key="1">
    <source>
        <dbReference type="EMBL" id="RRR45968.1"/>
    </source>
</evidence>
<reference evidence="1 2" key="2">
    <citation type="submission" date="2018-12" db="EMBL/GenBank/DDBJ databases">
        <title>Whole-genome sequences of fifteen clinical Streptococcus suis strains isolated from pigs between 2006 and 2018.</title>
        <authorList>
            <person name="Stevens M.J.A."/>
            <person name="Cernela N."/>
            <person name="Spoerry Serrano N."/>
            <person name="Schmitt S."/>
            <person name="Schrenzel J."/>
            <person name="Stephan R."/>
        </authorList>
    </citation>
    <scope>NUCLEOTIDE SEQUENCE [LARGE SCALE GENOMIC DNA]</scope>
    <source>
        <strain evidence="1 2">SS1014</strain>
    </source>
</reference>
<dbReference type="Proteomes" id="UP000273973">
    <property type="component" value="Unassembled WGS sequence"/>
</dbReference>
<sequence length="139" mass="16765">MTALVSKEDKIHLKEFWDESVLGNKDLVYQLLCYLILIKSRLNREEVEAIESLEKSYFENIENSREHYSFLDTIKINLYMQRENKEEYRIYKKILDSWTGERPYYYLLVDEIHRNIELENKLDLSLAVSEIPIILDVLK</sequence>
<evidence type="ECO:0000313" key="2">
    <source>
        <dbReference type="Proteomes" id="UP000273973"/>
    </source>
</evidence>
<comment type="caution">
    <text evidence="1">The sequence shown here is derived from an EMBL/GenBank/DDBJ whole genome shotgun (WGS) entry which is preliminary data.</text>
</comment>
<proteinExistence type="predicted"/>
<dbReference type="RefSeq" id="WP_125184054.1">
    <property type="nucleotide sequence ID" value="NZ_RSDG01000065.1"/>
</dbReference>
<accession>A0A3R8SB69</accession>
<reference evidence="1 2" key="1">
    <citation type="submission" date="2018-11" db="EMBL/GenBank/DDBJ databases">
        <authorList>
            <person name="Stevens M.J."/>
            <person name="Cernela N."/>
            <person name="Spoerry Serrano N."/>
            <person name="Schmitt S."/>
            <person name="Schrenzel J."/>
            <person name="Stephan R."/>
        </authorList>
    </citation>
    <scope>NUCLEOTIDE SEQUENCE [LARGE SCALE GENOMIC DNA]</scope>
    <source>
        <strain evidence="1 2">SS1014</strain>
    </source>
</reference>
<organism evidence="1 2">
    <name type="scientific">Streptococcus suis</name>
    <dbReference type="NCBI Taxonomy" id="1307"/>
    <lineage>
        <taxon>Bacteria</taxon>
        <taxon>Bacillati</taxon>
        <taxon>Bacillota</taxon>
        <taxon>Bacilli</taxon>
        <taxon>Lactobacillales</taxon>
        <taxon>Streptococcaceae</taxon>
        <taxon>Streptococcus</taxon>
    </lineage>
</organism>
<name>A0A3R8SB69_STRSU</name>
<dbReference type="EMBL" id="RSDG01000065">
    <property type="protein sequence ID" value="RRR45968.1"/>
    <property type="molecule type" value="Genomic_DNA"/>
</dbReference>